<evidence type="ECO:0000313" key="3">
    <source>
        <dbReference type="EMBL" id="AGL02799.1"/>
    </source>
</evidence>
<dbReference type="EMBL" id="CP003273">
    <property type="protein sequence ID" value="AGL02799.1"/>
    <property type="molecule type" value="Genomic_DNA"/>
</dbReference>
<dbReference type="eggNOG" id="COG1943">
    <property type="taxonomic scope" value="Bacteria"/>
</dbReference>
<dbReference type="SUPFAM" id="SSF143422">
    <property type="entry name" value="Transposase IS200-like"/>
    <property type="match status" value="1"/>
</dbReference>
<proteinExistence type="predicted"/>
<dbReference type="KEGG" id="dgi:Desgi_3464"/>
<protein>
    <submittedName>
        <fullName evidence="3">Transposase</fullName>
    </submittedName>
</protein>
<dbReference type="STRING" id="767817.Desgi_3464"/>
<sequence>MAELYRVDDLVNYSNDKEGVGVQPKGKQGAEQGTVLCLTTPWQDDNILVGCFFMPRTARKKSESRIYHVMFRGINQQSIFEDDKDYEKLIKVFNKYREELQYEIYAYCLMGNHIHLLIREGREELSNIMKRIGTSYVYWYNWQYGRKGHLFQDRFKSETVEDDSYFLTVLRYIHQNPVKAGLVENMEEYEWSSYKEYLYESEMVNTGYALDMFHEDRVKAIEKFKEFNNESNNDQCLEITEGRKTISDKEIRQIILMKYNIELASLQNQLPETQKEVLKYMKELEGSSLRQLSRLTGFTVNKIFRA</sequence>
<dbReference type="InterPro" id="IPR002686">
    <property type="entry name" value="Transposase_17"/>
</dbReference>
<evidence type="ECO:0000256" key="1">
    <source>
        <dbReference type="SAM" id="Coils"/>
    </source>
</evidence>
<dbReference type="GO" id="GO:0003677">
    <property type="term" value="F:DNA binding"/>
    <property type="evidence" value="ECO:0007669"/>
    <property type="project" value="InterPro"/>
</dbReference>
<dbReference type="NCBIfam" id="NF047646">
    <property type="entry name" value="REP_Tyr_transpos"/>
    <property type="match status" value="1"/>
</dbReference>
<dbReference type="GO" id="GO:0004803">
    <property type="term" value="F:transposase activity"/>
    <property type="evidence" value="ECO:0007669"/>
    <property type="project" value="InterPro"/>
</dbReference>
<organism evidence="3 4">
    <name type="scientific">Desulfoscipio gibsoniae DSM 7213</name>
    <dbReference type="NCBI Taxonomy" id="767817"/>
    <lineage>
        <taxon>Bacteria</taxon>
        <taxon>Bacillati</taxon>
        <taxon>Bacillota</taxon>
        <taxon>Clostridia</taxon>
        <taxon>Eubacteriales</taxon>
        <taxon>Desulfallaceae</taxon>
        <taxon>Desulfoscipio</taxon>
    </lineage>
</organism>
<reference evidence="3 4" key="1">
    <citation type="submission" date="2012-01" db="EMBL/GenBank/DDBJ databases">
        <title>Complete sequence of Desulfotomaculum gibsoniae DSM 7213.</title>
        <authorList>
            <consortium name="US DOE Joint Genome Institute"/>
            <person name="Lucas S."/>
            <person name="Han J."/>
            <person name="Lapidus A."/>
            <person name="Cheng J.-F."/>
            <person name="Goodwin L."/>
            <person name="Pitluck S."/>
            <person name="Peters L."/>
            <person name="Ovchinnikova G."/>
            <person name="Teshima H."/>
            <person name="Detter J.C."/>
            <person name="Han C."/>
            <person name="Tapia R."/>
            <person name="Land M."/>
            <person name="Hauser L."/>
            <person name="Kyrpides N."/>
            <person name="Ivanova N."/>
            <person name="Pagani I."/>
            <person name="Parshina S."/>
            <person name="Plugge C."/>
            <person name="Muyzer G."/>
            <person name="Kuever J."/>
            <person name="Ivanova A."/>
            <person name="Nazina T."/>
            <person name="Klenk H.-P."/>
            <person name="Brambilla E."/>
            <person name="Spring S."/>
            <person name="Stams A.F."/>
            <person name="Woyke T."/>
        </authorList>
    </citation>
    <scope>NUCLEOTIDE SEQUENCE [LARGE SCALE GENOMIC DNA]</scope>
    <source>
        <strain evidence="3 4">DSM 7213</strain>
    </source>
</reference>
<keyword evidence="1" id="KW-0175">Coiled coil</keyword>
<dbReference type="HOGENOM" id="CLU_068226_0_2_9"/>
<evidence type="ECO:0000259" key="2">
    <source>
        <dbReference type="SMART" id="SM01321"/>
    </source>
</evidence>
<accession>R4KJJ6</accession>
<dbReference type="Proteomes" id="UP000013520">
    <property type="component" value="Chromosome"/>
</dbReference>
<gene>
    <name evidence="3" type="ORF">Desgi_3464</name>
</gene>
<feature type="domain" description="Transposase IS200-like" evidence="2">
    <location>
        <begin position="62"/>
        <end position="176"/>
    </location>
</feature>
<dbReference type="GO" id="GO:0006313">
    <property type="term" value="P:DNA transposition"/>
    <property type="evidence" value="ECO:0007669"/>
    <property type="project" value="InterPro"/>
</dbReference>
<name>R4KJJ6_9FIRM</name>
<evidence type="ECO:0000313" key="4">
    <source>
        <dbReference type="Proteomes" id="UP000013520"/>
    </source>
</evidence>
<dbReference type="Gene3D" id="3.30.70.1290">
    <property type="entry name" value="Transposase IS200-like"/>
    <property type="match status" value="1"/>
</dbReference>
<feature type="coiled-coil region" evidence="1">
    <location>
        <begin position="256"/>
        <end position="283"/>
    </location>
</feature>
<keyword evidence="4" id="KW-1185">Reference proteome</keyword>
<dbReference type="InterPro" id="IPR036515">
    <property type="entry name" value="Transposase_17_sf"/>
</dbReference>
<dbReference type="AlphaFoldDB" id="R4KJJ6"/>
<dbReference type="SMART" id="SM01321">
    <property type="entry name" value="Y1_Tnp"/>
    <property type="match status" value="1"/>
</dbReference>
<dbReference type="PANTHER" id="PTHR34322">
    <property type="entry name" value="TRANSPOSASE, Y1_TNP DOMAIN-CONTAINING"/>
    <property type="match status" value="1"/>
</dbReference>
<dbReference type="PANTHER" id="PTHR34322:SF2">
    <property type="entry name" value="TRANSPOSASE IS200-LIKE DOMAIN-CONTAINING PROTEIN"/>
    <property type="match status" value="1"/>
</dbReference>
<dbReference type="Pfam" id="PF01797">
    <property type="entry name" value="Y1_Tnp"/>
    <property type="match status" value="1"/>
</dbReference>